<organism evidence="2 3">
    <name type="scientific">Caenorhabditis tropicalis</name>
    <dbReference type="NCBI Taxonomy" id="1561998"/>
    <lineage>
        <taxon>Eukaryota</taxon>
        <taxon>Metazoa</taxon>
        <taxon>Ecdysozoa</taxon>
        <taxon>Nematoda</taxon>
        <taxon>Chromadorea</taxon>
        <taxon>Rhabditida</taxon>
        <taxon>Rhabditina</taxon>
        <taxon>Rhabditomorpha</taxon>
        <taxon>Rhabditoidea</taxon>
        <taxon>Rhabditidae</taxon>
        <taxon>Peloderinae</taxon>
        <taxon>Caenorhabditis</taxon>
    </lineage>
</organism>
<name>A0A1I7TBN9_9PELO</name>
<dbReference type="AlphaFoldDB" id="A0A1I7TBN9"/>
<dbReference type="WBParaSite" id="Csp11.Scaffold574.g4369.t1">
    <property type="protein sequence ID" value="Csp11.Scaffold574.g4369.t1"/>
    <property type="gene ID" value="Csp11.Scaffold574.g4369"/>
</dbReference>
<dbReference type="PANTHER" id="PTHR34005">
    <property type="entry name" value="PROTEIN CBG15054-RELATED"/>
    <property type="match status" value="1"/>
</dbReference>
<sequence>MILANHYHRVRANNGYQETYHPHNPKILQKTVDFKAYSNKDSSVAVTLATGTEAFSQTSWSIINKFYSQRYVHLKEDAAGLERVPKNFVAFSMTTFDFKIGAHCHDFVLREKHAGVKGHMTYKRLTKTVQAAYFNHENGIQYLAGVTYYSVPSESKADYHCADRHMMVQEFVRAKHFTNVNRGLRKYYIDYKKYGRYCEAVGRRVVVYAGKPDGQICHVDFDPVTLRTTNNGCANCGKDFKNYKFETKKKKQVEKQGVVTEDGFDTLPEVTESKDDDFDKLEDAKEAKDAAPAK</sequence>
<protein>
    <submittedName>
        <fullName evidence="3">Lipoprotein</fullName>
    </submittedName>
</protein>
<keyword evidence="2" id="KW-1185">Reference proteome</keyword>
<proteinExistence type="predicted"/>
<dbReference type="PANTHER" id="PTHR34005:SF2">
    <property type="entry name" value="DUF4817 DOMAIN-CONTAINING PROTEIN-RELATED"/>
    <property type="match status" value="1"/>
</dbReference>
<dbReference type="eggNOG" id="KOG4297">
    <property type="taxonomic scope" value="Eukaryota"/>
</dbReference>
<feature type="compositionally biased region" description="Basic and acidic residues" evidence="1">
    <location>
        <begin position="281"/>
        <end position="294"/>
    </location>
</feature>
<dbReference type="Proteomes" id="UP000095282">
    <property type="component" value="Unplaced"/>
</dbReference>
<evidence type="ECO:0000313" key="3">
    <source>
        <dbReference type="WBParaSite" id="Csp11.Scaffold574.g4369.t1"/>
    </source>
</evidence>
<feature type="region of interest" description="Disordered" evidence="1">
    <location>
        <begin position="264"/>
        <end position="294"/>
    </location>
</feature>
<accession>A0A1I7TBN9</accession>
<dbReference type="STRING" id="1561998.A0A1I7TBN9"/>
<reference evidence="3" key="1">
    <citation type="submission" date="2016-11" db="UniProtKB">
        <authorList>
            <consortium name="WormBaseParasite"/>
        </authorList>
    </citation>
    <scope>IDENTIFICATION</scope>
</reference>
<evidence type="ECO:0000256" key="1">
    <source>
        <dbReference type="SAM" id="MobiDB-lite"/>
    </source>
</evidence>
<evidence type="ECO:0000313" key="2">
    <source>
        <dbReference type="Proteomes" id="UP000095282"/>
    </source>
</evidence>